<proteinExistence type="predicted"/>
<organism evidence="1">
    <name type="scientific">Candidatus Electrothrix aestuarii</name>
    <dbReference type="NCBI Taxonomy" id="3062594"/>
    <lineage>
        <taxon>Bacteria</taxon>
        <taxon>Pseudomonadati</taxon>
        <taxon>Thermodesulfobacteriota</taxon>
        <taxon>Desulfobulbia</taxon>
        <taxon>Desulfobulbales</taxon>
        <taxon>Desulfobulbaceae</taxon>
        <taxon>Candidatus Electrothrix</taxon>
    </lineage>
</organism>
<dbReference type="KEGG" id="eaj:Q3M24_02510"/>
<evidence type="ECO:0000313" key="1">
    <source>
        <dbReference type="EMBL" id="XCN73645.1"/>
    </source>
</evidence>
<protein>
    <recommendedName>
        <fullName evidence="2">NlpC/P60 family protein</fullName>
    </recommendedName>
</protein>
<evidence type="ECO:0008006" key="2">
    <source>
        <dbReference type="Google" id="ProtNLM"/>
    </source>
</evidence>
<accession>A0AAU8LX98</accession>
<dbReference type="EMBL" id="CP159373">
    <property type="protein sequence ID" value="XCN73645.1"/>
    <property type="molecule type" value="Genomic_DNA"/>
</dbReference>
<dbReference type="AlphaFoldDB" id="A0AAU8LX98"/>
<name>A0AAU8LX98_9BACT</name>
<sequence length="334" mass="37538">MKLIKLLHLKSVWLVLLIASLLIGAFWGRKYSTRAEFPDESINVSPRPELARVEAEEDGESIFARQCRDVLYEMQYCMPSFPLPAAGKEEGHADSEQEVTTPQAIVSLRPLRKKQRIAPPEKSVQMDFSGHLSGDDQAAYTEGLLPAVRTTVASLEARSILYGVGPLSDCSGILHRVLMGVKKRCPDYEYPTPEHYRDSRDLARWYHERGELILIKNALAQAELIRPGVVLFYGRTGVVYRNPSVNTLLSSRHGIYHVGIVARVYRDKAGKVAGYELFHGHGRKGRTKASRTRWHQRTPTRAAYPPFGNGRQQLVAAARLVRPVDKGDVKKRGE</sequence>
<reference evidence="1" key="2">
    <citation type="submission" date="2024-06" db="EMBL/GenBank/DDBJ databases">
        <authorList>
            <person name="Plum-Jensen L.E."/>
            <person name="Schramm A."/>
            <person name="Marshall I.P.G."/>
        </authorList>
    </citation>
    <scope>NUCLEOTIDE SEQUENCE</scope>
    <source>
        <strain evidence="1">Rat1</strain>
    </source>
</reference>
<gene>
    <name evidence="1" type="ORF">Q3M24_02510</name>
</gene>
<reference evidence="1" key="1">
    <citation type="journal article" date="2024" name="Syst. Appl. Microbiol.">
        <title>First single-strain enrichments of Electrothrix cable bacteria, description of E. aestuarii sp. nov. and E. rattekaaiensis sp. nov., and proposal of a cable bacteria taxonomy following the rules of the SeqCode.</title>
        <authorList>
            <person name="Plum-Jensen L.E."/>
            <person name="Schramm A."/>
            <person name="Marshall I.P.G."/>
        </authorList>
    </citation>
    <scope>NUCLEOTIDE SEQUENCE</scope>
    <source>
        <strain evidence="1">Rat1</strain>
    </source>
</reference>